<accession>A0AA88A7R9</accession>
<organism evidence="1 2">
    <name type="scientific">Ficus carica</name>
    <name type="common">Common fig</name>
    <dbReference type="NCBI Taxonomy" id="3494"/>
    <lineage>
        <taxon>Eukaryota</taxon>
        <taxon>Viridiplantae</taxon>
        <taxon>Streptophyta</taxon>
        <taxon>Embryophyta</taxon>
        <taxon>Tracheophyta</taxon>
        <taxon>Spermatophyta</taxon>
        <taxon>Magnoliopsida</taxon>
        <taxon>eudicotyledons</taxon>
        <taxon>Gunneridae</taxon>
        <taxon>Pentapetalae</taxon>
        <taxon>rosids</taxon>
        <taxon>fabids</taxon>
        <taxon>Rosales</taxon>
        <taxon>Moraceae</taxon>
        <taxon>Ficeae</taxon>
        <taxon>Ficus</taxon>
    </lineage>
</organism>
<keyword evidence="2" id="KW-1185">Reference proteome</keyword>
<evidence type="ECO:0000313" key="1">
    <source>
        <dbReference type="EMBL" id="GMN49653.1"/>
    </source>
</evidence>
<gene>
    <name evidence="1" type="ORF">TIFTF001_018823</name>
</gene>
<protein>
    <submittedName>
        <fullName evidence="1">Uncharacterized protein</fullName>
    </submittedName>
</protein>
<dbReference type="Proteomes" id="UP001187192">
    <property type="component" value="Unassembled WGS sequence"/>
</dbReference>
<proteinExistence type="predicted"/>
<sequence length="79" mass="8941">MFDTNDHKRSDTAGFEWRVIATAASGVEVVEPEICSRLKLYGGRWLKLREVAMKAVIEALAGGKRGVEELLRSMRLHQR</sequence>
<dbReference type="AlphaFoldDB" id="A0AA88A7R9"/>
<name>A0AA88A7R9_FICCA</name>
<dbReference type="EMBL" id="BTGU01000031">
    <property type="protein sequence ID" value="GMN49653.1"/>
    <property type="molecule type" value="Genomic_DNA"/>
</dbReference>
<reference evidence="1" key="1">
    <citation type="submission" date="2023-07" db="EMBL/GenBank/DDBJ databases">
        <title>draft genome sequence of fig (Ficus carica).</title>
        <authorList>
            <person name="Takahashi T."/>
            <person name="Nishimura K."/>
        </authorList>
    </citation>
    <scope>NUCLEOTIDE SEQUENCE</scope>
</reference>
<comment type="caution">
    <text evidence="1">The sequence shown here is derived from an EMBL/GenBank/DDBJ whole genome shotgun (WGS) entry which is preliminary data.</text>
</comment>
<evidence type="ECO:0000313" key="2">
    <source>
        <dbReference type="Proteomes" id="UP001187192"/>
    </source>
</evidence>